<reference evidence="1" key="1">
    <citation type="submission" date="2021-01" db="EMBL/GenBank/DDBJ databases">
        <authorList>
            <person name="Corre E."/>
            <person name="Pelletier E."/>
            <person name="Niang G."/>
            <person name="Scheremetjew M."/>
            <person name="Finn R."/>
            <person name="Kale V."/>
            <person name="Holt S."/>
            <person name="Cochrane G."/>
            <person name="Meng A."/>
            <person name="Brown T."/>
            <person name="Cohen L."/>
        </authorList>
    </citation>
    <scope>NUCLEOTIDE SEQUENCE</scope>
    <source>
        <strain evidence="1">NIES-381</strain>
    </source>
</reference>
<dbReference type="AlphaFoldDB" id="A0A7S1IAH5"/>
<gene>
    <name evidence="1" type="ORF">EGYM00392_LOCUS17493</name>
</gene>
<evidence type="ECO:0000313" key="1">
    <source>
        <dbReference type="EMBL" id="CAD9006403.1"/>
    </source>
</evidence>
<protein>
    <submittedName>
        <fullName evidence="1">Uncharacterized protein</fullName>
    </submittedName>
</protein>
<sequence length="161" mass="18026">MSIPNAQNTFLALQALQSDSPQSDTWVMMEHYPPGISHRDCLHTVASNSTAVCLKCLIPNEAGAGSATCMCVHQRTSNPVWRTLLRCPECHDCETKCCTGTTHRTVRKWQRALWQDHDVMTLVFIFEPCSPLSPTCNPLPRPQVRGVTFLPLLMKYSTNVP</sequence>
<name>A0A7S1IAH5_9EUGL</name>
<accession>A0A7S1IAH5</accession>
<dbReference type="EMBL" id="HBGA01047685">
    <property type="protein sequence ID" value="CAD9006403.1"/>
    <property type="molecule type" value="Transcribed_RNA"/>
</dbReference>
<organism evidence="1">
    <name type="scientific">Eutreptiella gymnastica</name>
    <dbReference type="NCBI Taxonomy" id="73025"/>
    <lineage>
        <taxon>Eukaryota</taxon>
        <taxon>Discoba</taxon>
        <taxon>Euglenozoa</taxon>
        <taxon>Euglenida</taxon>
        <taxon>Spirocuta</taxon>
        <taxon>Euglenophyceae</taxon>
        <taxon>Eutreptiales</taxon>
        <taxon>Eutreptiaceae</taxon>
        <taxon>Eutreptiella</taxon>
    </lineage>
</organism>
<proteinExistence type="predicted"/>